<keyword evidence="2" id="KW-1133">Transmembrane helix</keyword>
<gene>
    <name evidence="3" type="ORF">SAMN02949497_3474</name>
</gene>
<sequence length="197" mass="22628">MRPVDIFEVAAAIITSLGGAAVVLFGLSSWLGKFWASKLLAEERAKHEKELESIKANLKIQTDSKLAQIDHWLTIEKETHLKHHNDKINIYRLSIDLISNFLHEIEQASINPEKIVQKEVIERFLMQRLQVYGYLAMLAHQEVMDRFDALIDLLLDIIYDNKNPSWHEIRSLAITLLNAVRADLGISSGTIEYRGRR</sequence>
<organism evidence="3 4">
    <name type="scientific">Methylomagnum ishizawai</name>
    <dbReference type="NCBI Taxonomy" id="1760988"/>
    <lineage>
        <taxon>Bacteria</taxon>
        <taxon>Pseudomonadati</taxon>
        <taxon>Pseudomonadota</taxon>
        <taxon>Gammaproteobacteria</taxon>
        <taxon>Methylococcales</taxon>
        <taxon>Methylococcaceae</taxon>
        <taxon>Methylomagnum</taxon>
    </lineage>
</organism>
<evidence type="ECO:0000313" key="3">
    <source>
        <dbReference type="EMBL" id="SMF96091.1"/>
    </source>
</evidence>
<name>A0A1Y6D0H1_9GAMM</name>
<dbReference type="STRING" id="1760988.SAMN02949497_3474"/>
<accession>A0A1Y6D0H1</accession>
<protein>
    <recommendedName>
        <fullName evidence="5">Phage abortive infection protein</fullName>
    </recommendedName>
</protein>
<evidence type="ECO:0000256" key="2">
    <source>
        <dbReference type="SAM" id="Phobius"/>
    </source>
</evidence>
<dbReference type="AlphaFoldDB" id="A0A1Y6D0H1"/>
<dbReference type="OrthoDB" id="5918901at2"/>
<keyword evidence="2" id="KW-0472">Membrane</keyword>
<dbReference type="EMBL" id="FXAM01000001">
    <property type="protein sequence ID" value="SMF96091.1"/>
    <property type="molecule type" value="Genomic_DNA"/>
</dbReference>
<feature type="transmembrane region" description="Helical" evidence="2">
    <location>
        <begin position="6"/>
        <end position="31"/>
    </location>
</feature>
<proteinExistence type="predicted"/>
<keyword evidence="2" id="KW-0812">Transmembrane</keyword>
<feature type="coiled-coil region" evidence="1">
    <location>
        <begin position="37"/>
        <end position="64"/>
    </location>
</feature>
<evidence type="ECO:0000256" key="1">
    <source>
        <dbReference type="SAM" id="Coils"/>
    </source>
</evidence>
<keyword evidence="1" id="KW-0175">Coiled coil</keyword>
<dbReference type="Proteomes" id="UP000192923">
    <property type="component" value="Unassembled WGS sequence"/>
</dbReference>
<evidence type="ECO:0000313" key="4">
    <source>
        <dbReference type="Proteomes" id="UP000192923"/>
    </source>
</evidence>
<keyword evidence="4" id="KW-1185">Reference proteome</keyword>
<dbReference type="RefSeq" id="WP_125469000.1">
    <property type="nucleotide sequence ID" value="NZ_FXAM01000001.1"/>
</dbReference>
<evidence type="ECO:0008006" key="5">
    <source>
        <dbReference type="Google" id="ProtNLM"/>
    </source>
</evidence>
<reference evidence="3 4" key="1">
    <citation type="submission" date="2016-12" db="EMBL/GenBank/DDBJ databases">
        <authorList>
            <person name="Song W.-J."/>
            <person name="Kurnit D.M."/>
        </authorList>
    </citation>
    <scope>NUCLEOTIDE SEQUENCE [LARGE SCALE GENOMIC DNA]</scope>
    <source>
        <strain evidence="3 4">175</strain>
    </source>
</reference>